<reference evidence="2 3" key="1">
    <citation type="submission" date="2015-09" db="EMBL/GenBank/DDBJ databases">
        <title>Atta colombica WGS genome.</title>
        <authorList>
            <person name="Nygaard S."/>
            <person name="Hu H."/>
            <person name="Boomsma J."/>
            <person name="Zhang G."/>
        </authorList>
    </citation>
    <scope>NUCLEOTIDE SEQUENCE [LARGE SCALE GENOMIC DNA]</scope>
    <source>
        <strain evidence="2">Treedump-2</strain>
        <tissue evidence="2">Whole body</tissue>
    </source>
</reference>
<evidence type="ECO:0000256" key="1">
    <source>
        <dbReference type="SAM" id="MobiDB-lite"/>
    </source>
</evidence>
<name>A0A195BV84_9HYME</name>
<feature type="region of interest" description="Disordered" evidence="1">
    <location>
        <begin position="1"/>
        <end position="33"/>
    </location>
</feature>
<evidence type="ECO:0000313" key="2">
    <source>
        <dbReference type="EMBL" id="KYM92492.1"/>
    </source>
</evidence>
<feature type="compositionally biased region" description="Polar residues" evidence="1">
    <location>
        <begin position="48"/>
        <end position="61"/>
    </location>
</feature>
<accession>A0A195BV84</accession>
<feature type="region of interest" description="Disordered" evidence="1">
    <location>
        <begin position="48"/>
        <end position="129"/>
    </location>
</feature>
<dbReference type="Proteomes" id="UP000078540">
    <property type="component" value="Unassembled WGS sequence"/>
</dbReference>
<dbReference type="AlphaFoldDB" id="A0A195BV84"/>
<protein>
    <submittedName>
        <fullName evidence="2">Uncharacterized protein</fullName>
    </submittedName>
</protein>
<dbReference type="EMBL" id="KQ976401">
    <property type="protein sequence ID" value="KYM92492.1"/>
    <property type="molecule type" value="Genomic_DNA"/>
</dbReference>
<evidence type="ECO:0000313" key="3">
    <source>
        <dbReference type="Proteomes" id="UP000078540"/>
    </source>
</evidence>
<keyword evidence="3" id="KW-1185">Reference proteome</keyword>
<feature type="compositionally biased region" description="Basic and acidic residues" evidence="1">
    <location>
        <begin position="120"/>
        <end position="129"/>
    </location>
</feature>
<sequence length="129" mass="14186">MVQDPYLMNDAKDVATRTHGTPDPALPSPSLSINPRFASVSLTRVHTLSTHSSTARHSPSYPSHGCPPRVRAYPGRGSRVNTNRQKLNKQDGRKSSPRGEAAKINVGQTSPETLPTFDRPIARMNERMN</sequence>
<proteinExistence type="predicted"/>
<gene>
    <name evidence="2" type="ORF">ALC53_00948</name>
</gene>
<organism evidence="2 3">
    <name type="scientific">Atta colombica</name>
    <dbReference type="NCBI Taxonomy" id="520822"/>
    <lineage>
        <taxon>Eukaryota</taxon>
        <taxon>Metazoa</taxon>
        <taxon>Ecdysozoa</taxon>
        <taxon>Arthropoda</taxon>
        <taxon>Hexapoda</taxon>
        <taxon>Insecta</taxon>
        <taxon>Pterygota</taxon>
        <taxon>Neoptera</taxon>
        <taxon>Endopterygota</taxon>
        <taxon>Hymenoptera</taxon>
        <taxon>Apocrita</taxon>
        <taxon>Aculeata</taxon>
        <taxon>Formicoidea</taxon>
        <taxon>Formicidae</taxon>
        <taxon>Myrmicinae</taxon>
        <taxon>Atta</taxon>
    </lineage>
</organism>